<reference evidence="3 4" key="1">
    <citation type="submission" date="2012-02" db="EMBL/GenBank/DDBJ databases">
        <title>Whole genome shotgun sequence of Mobilicoccus pelagius NBRC 104925.</title>
        <authorList>
            <person name="Yoshida Y."/>
            <person name="Hosoyama A."/>
            <person name="Tsuchikane K."/>
            <person name="Katsumata H."/>
            <person name="Yamazaki S."/>
            <person name="Fujita N."/>
        </authorList>
    </citation>
    <scope>NUCLEOTIDE SEQUENCE [LARGE SCALE GENOMIC DNA]</scope>
    <source>
        <strain evidence="3 4">NBRC 104925</strain>
    </source>
</reference>
<feature type="domain" description="PucR C-terminal helix-turn-helix" evidence="1">
    <location>
        <begin position="333"/>
        <end position="388"/>
    </location>
</feature>
<evidence type="ECO:0000313" key="4">
    <source>
        <dbReference type="Proteomes" id="UP000004367"/>
    </source>
</evidence>
<feature type="domain" description="PucR-like N-terminal" evidence="2">
    <location>
        <begin position="15"/>
        <end position="178"/>
    </location>
</feature>
<evidence type="ECO:0000259" key="1">
    <source>
        <dbReference type="Pfam" id="PF13556"/>
    </source>
</evidence>
<comment type="caution">
    <text evidence="3">The sequence shown here is derived from an EMBL/GenBank/DDBJ whole genome shotgun (WGS) entry which is preliminary data.</text>
</comment>
<dbReference type="InterPro" id="IPR042070">
    <property type="entry name" value="PucR_C-HTH_sf"/>
</dbReference>
<dbReference type="PANTHER" id="PTHR33744">
    <property type="entry name" value="CARBOHYDRATE DIACID REGULATOR"/>
    <property type="match status" value="1"/>
</dbReference>
<protein>
    <submittedName>
        <fullName evidence="3">Uncharacterized protein</fullName>
    </submittedName>
</protein>
<dbReference type="STRING" id="1089455.MOPEL_134_00390"/>
<organism evidence="3 4">
    <name type="scientific">Mobilicoccus pelagius NBRC 104925</name>
    <dbReference type="NCBI Taxonomy" id="1089455"/>
    <lineage>
        <taxon>Bacteria</taxon>
        <taxon>Bacillati</taxon>
        <taxon>Actinomycetota</taxon>
        <taxon>Actinomycetes</taxon>
        <taxon>Micrococcales</taxon>
        <taxon>Dermatophilaceae</taxon>
        <taxon>Mobilicoccus</taxon>
    </lineage>
</organism>
<dbReference type="EMBL" id="BAFE01000093">
    <property type="protein sequence ID" value="GAB49755.1"/>
    <property type="molecule type" value="Genomic_DNA"/>
</dbReference>
<proteinExistence type="predicted"/>
<evidence type="ECO:0000259" key="2">
    <source>
        <dbReference type="Pfam" id="PF25906"/>
    </source>
</evidence>
<dbReference type="InterPro" id="IPR025736">
    <property type="entry name" value="PucR_C-HTH_dom"/>
</dbReference>
<evidence type="ECO:0000313" key="3">
    <source>
        <dbReference type="EMBL" id="GAB49755.1"/>
    </source>
</evidence>
<dbReference type="Pfam" id="PF13556">
    <property type="entry name" value="HTH_30"/>
    <property type="match status" value="1"/>
</dbReference>
<dbReference type="OrthoDB" id="5243741at2"/>
<accession>H5UVJ7</accession>
<dbReference type="Gene3D" id="1.10.10.2840">
    <property type="entry name" value="PucR C-terminal helix-turn-helix domain"/>
    <property type="match status" value="1"/>
</dbReference>
<dbReference type="RefSeq" id="WP_009483598.1">
    <property type="nucleotide sequence ID" value="NZ_BAFE01000093.1"/>
</dbReference>
<dbReference type="Pfam" id="PF25906">
    <property type="entry name" value="PucR-like_N"/>
    <property type="match status" value="1"/>
</dbReference>
<dbReference type="InterPro" id="IPR051448">
    <property type="entry name" value="CdaR-like_regulators"/>
</dbReference>
<dbReference type="InterPro" id="IPR058663">
    <property type="entry name" value="PucR-like_N"/>
</dbReference>
<name>H5UVJ7_9MICO</name>
<sequence>MPDSAPAVRPARLELTPDLAARLRGELGPLADEAVDSIIAEVPAYARLDSHDGGLLREAVTLALGAFLTLVGQQVDASVPIAPSTSGAYDLGRGEARSGRSLDALLAAYHIGARVSWRRLSRVVAQEGVSAAAVGAFAELVFAYIDALSAASVAGHSDEIAKTGRARERYLDRLAEALAAGAPDAELDAAAERAVWSPPSTLTAVVLPGASATQVRHLFDDRSLLGSGEAVGLDDDTAVLFVPDVRDRARVRRILAEHGASIGPARPWREARCSLLRAVRGRGLASWPGESVDTDDRLADLVLTADPEALDELRTRVLAPLQGAREATRPVLEETLRSWLLHRGRRADVAADLHVHPQTVRYRMGLVRDCFGDALDDPRTVLALVVALGAPRAQR</sequence>
<dbReference type="Proteomes" id="UP000004367">
    <property type="component" value="Unassembled WGS sequence"/>
</dbReference>
<dbReference type="eggNOG" id="COG2508">
    <property type="taxonomic scope" value="Bacteria"/>
</dbReference>
<keyword evidence="4" id="KW-1185">Reference proteome</keyword>
<dbReference type="PANTHER" id="PTHR33744:SF1">
    <property type="entry name" value="DNA-BINDING TRANSCRIPTIONAL ACTIVATOR ADER"/>
    <property type="match status" value="1"/>
</dbReference>
<gene>
    <name evidence="3" type="ORF">MOPEL_134_00390</name>
</gene>
<dbReference type="AlphaFoldDB" id="H5UVJ7"/>